<dbReference type="EMBL" id="WURB01000047">
    <property type="protein sequence ID" value="MXQ14788.1"/>
    <property type="molecule type" value="Genomic_DNA"/>
</dbReference>
<sequence length="55" mass="6172">MAAHAGETARQTGDFRCERCHQQVHVMKGRTIPKCPHCGNGTFDTRYHEPDSKSS</sequence>
<evidence type="ECO:0000313" key="1">
    <source>
        <dbReference type="EMBL" id="MXQ14788.1"/>
    </source>
</evidence>
<accession>A0A7X3MXD0</accession>
<dbReference type="InterPro" id="IPR009912">
    <property type="entry name" value="DUF1451"/>
</dbReference>
<reference evidence="1 2" key="1">
    <citation type="submission" date="2019-12" db="EMBL/GenBank/DDBJ databases">
        <authorList>
            <person name="Yuan C.-G."/>
        </authorList>
    </citation>
    <scope>NUCLEOTIDE SEQUENCE [LARGE SCALE GENOMIC DNA]</scope>
    <source>
        <strain evidence="1 2">KCTC 23863</strain>
    </source>
</reference>
<protein>
    <submittedName>
        <fullName evidence="1">Alpha helical protein</fullName>
    </submittedName>
</protein>
<dbReference type="Proteomes" id="UP000436483">
    <property type="component" value="Unassembled WGS sequence"/>
</dbReference>
<reference evidence="1 2" key="2">
    <citation type="submission" date="2020-01" db="EMBL/GenBank/DDBJ databases">
        <title>Microvirga sp. nov., an arsenate reduction bacterium isolated from Tibet hotspring sediments.</title>
        <authorList>
            <person name="Xian W.-D."/>
            <person name="Li W.-J."/>
        </authorList>
    </citation>
    <scope>NUCLEOTIDE SEQUENCE [LARGE SCALE GENOMIC DNA]</scope>
    <source>
        <strain evidence="1 2">KCTC 23863</strain>
    </source>
</reference>
<dbReference type="AlphaFoldDB" id="A0A7X3MXD0"/>
<comment type="caution">
    <text evidence="1">The sequence shown here is derived from an EMBL/GenBank/DDBJ whole genome shotgun (WGS) entry which is preliminary data.</text>
</comment>
<dbReference type="OrthoDB" id="8943592at2"/>
<dbReference type="RefSeq" id="WP_160888498.1">
    <property type="nucleotide sequence ID" value="NZ_WURB01000047.1"/>
</dbReference>
<organism evidence="1 2">
    <name type="scientific">Microvirga makkahensis</name>
    <dbReference type="NCBI Taxonomy" id="1128670"/>
    <lineage>
        <taxon>Bacteria</taxon>
        <taxon>Pseudomonadati</taxon>
        <taxon>Pseudomonadota</taxon>
        <taxon>Alphaproteobacteria</taxon>
        <taxon>Hyphomicrobiales</taxon>
        <taxon>Methylobacteriaceae</taxon>
        <taxon>Microvirga</taxon>
    </lineage>
</organism>
<name>A0A7X3MXD0_9HYPH</name>
<gene>
    <name evidence="1" type="ORF">GR328_25735</name>
</gene>
<dbReference type="Pfam" id="PF07295">
    <property type="entry name" value="DUF1451"/>
    <property type="match status" value="1"/>
</dbReference>
<evidence type="ECO:0000313" key="2">
    <source>
        <dbReference type="Proteomes" id="UP000436483"/>
    </source>
</evidence>
<keyword evidence="2" id="KW-1185">Reference proteome</keyword>
<proteinExistence type="predicted"/>